<dbReference type="PANTHER" id="PTHR43782">
    <property type="entry name" value="ARGINASE"/>
    <property type="match status" value="1"/>
</dbReference>
<dbReference type="Pfam" id="PF00491">
    <property type="entry name" value="Arginase"/>
    <property type="match status" value="1"/>
</dbReference>
<dbReference type="InterPro" id="IPR006035">
    <property type="entry name" value="Ureohydrolase"/>
</dbReference>
<protein>
    <submittedName>
        <fullName evidence="5">Arginase family protein</fullName>
    </submittedName>
</protein>
<evidence type="ECO:0000256" key="1">
    <source>
        <dbReference type="ARBA" id="ARBA00022723"/>
    </source>
</evidence>
<dbReference type="InterPro" id="IPR023696">
    <property type="entry name" value="Ureohydrolase_dom_sf"/>
</dbReference>
<reference evidence="5 6" key="1">
    <citation type="submission" date="2020-11" db="EMBL/GenBank/DDBJ databases">
        <title>Amino acid is mineralized and recycled by bacteria in oceanic microbiome.</title>
        <authorList>
            <person name="Zheng L.Y."/>
        </authorList>
    </citation>
    <scope>NUCLEOTIDE SEQUENCE [LARGE SCALE GENOMIC DNA]</scope>
    <source>
        <strain evidence="5 6">A32-1</strain>
    </source>
</reference>
<dbReference type="RefSeq" id="WP_195693280.1">
    <property type="nucleotide sequence ID" value="NZ_CP064760.1"/>
</dbReference>
<dbReference type="GO" id="GO:0030145">
    <property type="term" value="F:manganese ion binding"/>
    <property type="evidence" value="ECO:0007669"/>
    <property type="project" value="TreeGrafter"/>
</dbReference>
<gene>
    <name evidence="5" type="ORF">IT882_04100</name>
</gene>
<accession>A0A7S8MZ15</accession>
<dbReference type="Gene3D" id="3.40.800.10">
    <property type="entry name" value="Ureohydrolase domain"/>
    <property type="match status" value="1"/>
</dbReference>
<dbReference type="SUPFAM" id="SSF52768">
    <property type="entry name" value="Arginase/deacetylase"/>
    <property type="match status" value="1"/>
</dbReference>
<keyword evidence="2" id="KW-0378">Hydrolase</keyword>
<evidence type="ECO:0000256" key="4">
    <source>
        <dbReference type="PROSITE-ProRule" id="PRU00742"/>
    </source>
</evidence>
<dbReference type="GO" id="GO:0004053">
    <property type="term" value="F:arginase activity"/>
    <property type="evidence" value="ECO:0007669"/>
    <property type="project" value="TreeGrafter"/>
</dbReference>
<dbReference type="PANTHER" id="PTHR43782:SF3">
    <property type="entry name" value="ARGINASE"/>
    <property type="match status" value="1"/>
</dbReference>
<dbReference type="EMBL" id="CP064760">
    <property type="protein sequence ID" value="QPE05263.1"/>
    <property type="molecule type" value="Genomic_DNA"/>
</dbReference>
<dbReference type="AlphaFoldDB" id="A0A7S8MZ15"/>
<dbReference type="PROSITE" id="PS51409">
    <property type="entry name" value="ARGINASE_2"/>
    <property type="match status" value="1"/>
</dbReference>
<proteinExistence type="inferred from homology"/>
<keyword evidence="1" id="KW-0479">Metal-binding</keyword>
<dbReference type="KEGG" id="msf:IT882_04100"/>
<dbReference type="CDD" id="cd09999">
    <property type="entry name" value="Arginase-like_1"/>
    <property type="match status" value="1"/>
</dbReference>
<organism evidence="5 6">
    <name type="scientific">Microbacterium schleiferi</name>
    <dbReference type="NCBI Taxonomy" id="69362"/>
    <lineage>
        <taxon>Bacteria</taxon>
        <taxon>Bacillati</taxon>
        <taxon>Actinomycetota</taxon>
        <taxon>Actinomycetes</taxon>
        <taxon>Micrococcales</taxon>
        <taxon>Microbacteriaceae</taxon>
        <taxon>Microbacterium</taxon>
    </lineage>
</organism>
<keyword evidence="6" id="KW-1185">Reference proteome</keyword>
<evidence type="ECO:0000256" key="2">
    <source>
        <dbReference type="ARBA" id="ARBA00022801"/>
    </source>
</evidence>
<evidence type="ECO:0000313" key="6">
    <source>
        <dbReference type="Proteomes" id="UP000594480"/>
    </source>
</evidence>
<dbReference type="GO" id="GO:0005829">
    <property type="term" value="C:cytosol"/>
    <property type="evidence" value="ECO:0007669"/>
    <property type="project" value="TreeGrafter"/>
</dbReference>
<evidence type="ECO:0000313" key="5">
    <source>
        <dbReference type="EMBL" id="QPE05263.1"/>
    </source>
</evidence>
<name>A0A7S8MZ15_9MICO</name>
<dbReference type="Proteomes" id="UP000594480">
    <property type="component" value="Chromosome"/>
</dbReference>
<sequence>MAHFVIAPQWQGSGSARAMQLVDGAEAIAGDLPASACTRLEVPVEAGESLDTGIRRASSLGRIRELVRDAVASQPEPVVVIGGDCGVSIGALEAVAAEDVALVWLDAHADLNTPESSPSGAFHGMVLRAALGDGAERLRLSRGVLTPDRVVLAGTRELDDAERQFIDENDISLVPPERLADPEALIAAISATGAARVYLHIDLDVFDPSAVTGVSFPVPFGPDAGAVIAAVRAVRDRFPLAGATIAEFSPSSPDAAIDDMPTILRLLGAVA</sequence>
<comment type="similarity">
    <text evidence="4">Belongs to the arginase family.</text>
</comment>
<keyword evidence="3" id="KW-0464">Manganese</keyword>
<evidence type="ECO:0000256" key="3">
    <source>
        <dbReference type="ARBA" id="ARBA00023211"/>
    </source>
</evidence>